<name>A0A9X4NII6_9LACT</name>
<evidence type="ECO:0000313" key="3">
    <source>
        <dbReference type="EMBL" id="MDG4984765.1"/>
    </source>
</evidence>
<keyword evidence="2" id="KW-1133">Transmembrane helix</keyword>
<feature type="region of interest" description="Disordered" evidence="1">
    <location>
        <begin position="99"/>
        <end position="123"/>
    </location>
</feature>
<proteinExistence type="predicted"/>
<dbReference type="Proteomes" id="UP001152614">
    <property type="component" value="Unassembled WGS sequence"/>
</dbReference>
<sequence>MKFTIESEIYQTEVDLEKSSVAISEAQGVVNEATPMVFGIAEGDDNKWKDNVLLDPYGSTDLKKYIRGSLAKNNVPDEEINIFLNELFDSESKTVEVETQETVQPEVEPEPKKVKNKEAPPKVGEAQKIENTAQKQTVVAGKKAIAAVASWKVVLITLFLPLVYFSALILLIKTVHFTNLWVIIALLFASALVLCWYLSVVIKASQRKVLEKTVTKEVFTYVGQEQLNQKARIERQIQSYNDLFGDVNNVRLSTPEGAQSAKQLLDEMAELQDESTL</sequence>
<evidence type="ECO:0000256" key="2">
    <source>
        <dbReference type="SAM" id="Phobius"/>
    </source>
</evidence>
<evidence type="ECO:0000313" key="4">
    <source>
        <dbReference type="Proteomes" id="UP001152614"/>
    </source>
</evidence>
<feature type="transmembrane region" description="Helical" evidence="2">
    <location>
        <begin position="178"/>
        <end position="202"/>
    </location>
</feature>
<feature type="compositionally biased region" description="Basic and acidic residues" evidence="1">
    <location>
        <begin position="109"/>
        <end position="123"/>
    </location>
</feature>
<feature type="transmembrane region" description="Helical" evidence="2">
    <location>
        <begin position="153"/>
        <end position="172"/>
    </location>
</feature>
<organism evidence="3 4">
    <name type="scientific">Lactococcus lactis</name>
    <dbReference type="NCBI Taxonomy" id="1358"/>
    <lineage>
        <taxon>Bacteria</taxon>
        <taxon>Bacillati</taxon>
        <taxon>Bacillota</taxon>
        <taxon>Bacilli</taxon>
        <taxon>Lactobacillales</taxon>
        <taxon>Streptococcaceae</taxon>
        <taxon>Lactococcus</taxon>
    </lineage>
</organism>
<keyword evidence="2" id="KW-0472">Membrane</keyword>
<comment type="caution">
    <text evidence="3">The sequence shown here is derived from an EMBL/GenBank/DDBJ whole genome shotgun (WGS) entry which is preliminary data.</text>
</comment>
<accession>A0A9X4NII6</accession>
<dbReference type="EMBL" id="JAOWLY010000013">
    <property type="protein sequence ID" value="MDG4984765.1"/>
    <property type="molecule type" value="Genomic_DNA"/>
</dbReference>
<gene>
    <name evidence="3" type="ORF">OGZ51_11475</name>
</gene>
<dbReference type="RefSeq" id="WP_278229258.1">
    <property type="nucleotide sequence ID" value="NZ_JAOWLY010000013.1"/>
</dbReference>
<reference evidence="3" key="1">
    <citation type="submission" date="2022-10" db="EMBL/GenBank/DDBJ databases">
        <authorList>
            <person name="Turner M.S."/>
            <person name="Huang W."/>
        </authorList>
    </citation>
    <scope>NUCLEOTIDE SEQUENCE</scope>
    <source>
        <strain evidence="3">3</strain>
    </source>
</reference>
<reference evidence="3" key="2">
    <citation type="journal article" date="2023" name="Food Microbiol.">
        <title>Evaluation of the fermentation potential of lactic acid bacteria isolated from herbs, fruits and vegetables as starter cultures in nut-based milk alternatives.</title>
        <authorList>
            <person name="Huang W."/>
            <person name="Dong A."/>
            <person name="Pham H.T."/>
            <person name="Zhou C."/>
            <person name="Huo Z."/>
            <person name="Watjen A.P."/>
            <person name="Prakash S."/>
            <person name="Bang-Berthelsen C.H."/>
            <person name="Turner M.S."/>
        </authorList>
    </citation>
    <scope>NUCLEOTIDE SEQUENCE</scope>
    <source>
        <strain evidence="3">3</strain>
    </source>
</reference>
<dbReference type="AlphaFoldDB" id="A0A9X4NII6"/>
<keyword evidence="2" id="KW-0812">Transmembrane</keyword>
<protein>
    <submittedName>
        <fullName evidence="3">Uncharacterized protein</fullName>
    </submittedName>
</protein>
<evidence type="ECO:0000256" key="1">
    <source>
        <dbReference type="SAM" id="MobiDB-lite"/>
    </source>
</evidence>